<dbReference type="EC" id="2.3.1.-" evidence="4"/>
<keyword evidence="2 4" id="KW-0012">Acyltransferase</keyword>
<dbReference type="SUPFAM" id="SSF55729">
    <property type="entry name" value="Acyl-CoA N-acyltransferases (Nat)"/>
    <property type="match status" value="1"/>
</dbReference>
<evidence type="ECO:0000259" key="3">
    <source>
        <dbReference type="PROSITE" id="PS51186"/>
    </source>
</evidence>
<comment type="caution">
    <text evidence="4">The sequence shown here is derived from an EMBL/GenBank/DDBJ whole genome shotgun (WGS) entry which is preliminary data.</text>
</comment>
<organism evidence="4 5">
    <name type="scientific">Comamonas odontotermitis</name>
    <dbReference type="NCBI Taxonomy" id="379895"/>
    <lineage>
        <taxon>Bacteria</taxon>
        <taxon>Pseudomonadati</taxon>
        <taxon>Pseudomonadota</taxon>
        <taxon>Betaproteobacteria</taxon>
        <taxon>Burkholderiales</taxon>
        <taxon>Comamonadaceae</taxon>
        <taxon>Comamonas</taxon>
    </lineage>
</organism>
<dbReference type="InterPro" id="IPR000182">
    <property type="entry name" value="GNAT_dom"/>
</dbReference>
<protein>
    <submittedName>
        <fullName evidence="4">Acetyltransferase</fullName>
        <ecNumber evidence="4">2.3.1.-</ecNumber>
    </submittedName>
</protein>
<dbReference type="PANTHER" id="PTHR43800:SF1">
    <property type="entry name" value="PEPTIDYL-LYSINE N-ACETYLTRANSFERASE YJAB"/>
    <property type="match status" value="1"/>
</dbReference>
<sequence length="154" mass="16487">MAGNPVLKIRASTAAEGARALQIWQRAVDDSHDFLAQADREAIAREVAGFLPQAPLVLAVDAADWPLGFMLLSSGPTGGHMEALFVDPASKGQGVGTLLVRWALGVHPRLTTDVNAQNPRAMAFYRALGFVETGRSPLDGQGRAYPLVHLRYQG</sequence>
<proteinExistence type="predicted"/>
<dbReference type="Pfam" id="PF00583">
    <property type="entry name" value="Acetyltransf_1"/>
    <property type="match status" value="1"/>
</dbReference>
<dbReference type="GO" id="GO:0016746">
    <property type="term" value="F:acyltransferase activity"/>
    <property type="evidence" value="ECO:0007669"/>
    <property type="project" value="UniProtKB-KW"/>
</dbReference>
<evidence type="ECO:0000313" key="4">
    <source>
        <dbReference type="EMBL" id="MBB6579179.1"/>
    </source>
</evidence>
<reference evidence="4 5" key="1">
    <citation type="submission" date="2020-08" db="EMBL/GenBank/DDBJ databases">
        <title>Functional genomics of gut bacteria from endangered species of beetles.</title>
        <authorList>
            <person name="Carlos-Shanley C."/>
        </authorList>
    </citation>
    <scope>NUCLEOTIDE SEQUENCE [LARGE SCALE GENOMIC DNA]</scope>
    <source>
        <strain evidence="4 5">S00124</strain>
    </source>
</reference>
<dbReference type="EMBL" id="JACHKZ010000024">
    <property type="protein sequence ID" value="MBB6579179.1"/>
    <property type="molecule type" value="Genomic_DNA"/>
</dbReference>
<name>A0ABR6RJ29_9BURK</name>
<accession>A0ABR6RJ29</accession>
<dbReference type="Proteomes" id="UP000562492">
    <property type="component" value="Unassembled WGS sequence"/>
</dbReference>
<feature type="domain" description="N-acetyltransferase" evidence="3">
    <location>
        <begin position="7"/>
        <end position="152"/>
    </location>
</feature>
<keyword evidence="1 4" id="KW-0808">Transferase</keyword>
<dbReference type="InterPro" id="IPR016181">
    <property type="entry name" value="Acyl_CoA_acyltransferase"/>
</dbReference>
<gene>
    <name evidence="4" type="ORF">HNP33_003289</name>
</gene>
<dbReference type="CDD" id="cd04301">
    <property type="entry name" value="NAT_SF"/>
    <property type="match status" value="1"/>
</dbReference>
<dbReference type="NCBIfam" id="NF007807">
    <property type="entry name" value="PRK10514.1"/>
    <property type="match status" value="1"/>
</dbReference>
<keyword evidence="5" id="KW-1185">Reference proteome</keyword>
<dbReference type="PROSITE" id="PS51186">
    <property type="entry name" value="GNAT"/>
    <property type="match status" value="1"/>
</dbReference>
<evidence type="ECO:0000256" key="2">
    <source>
        <dbReference type="ARBA" id="ARBA00023315"/>
    </source>
</evidence>
<dbReference type="PANTHER" id="PTHR43800">
    <property type="entry name" value="PEPTIDYL-LYSINE N-ACETYLTRANSFERASE YJAB"/>
    <property type="match status" value="1"/>
</dbReference>
<dbReference type="RefSeq" id="WP_184710272.1">
    <property type="nucleotide sequence ID" value="NZ_JACHKZ010000024.1"/>
</dbReference>
<dbReference type="Gene3D" id="3.40.630.30">
    <property type="match status" value="1"/>
</dbReference>
<evidence type="ECO:0000313" key="5">
    <source>
        <dbReference type="Proteomes" id="UP000562492"/>
    </source>
</evidence>
<evidence type="ECO:0000256" key="1">
    <source>
        <dbReference type="ARBA" id="ARBA00022679"/>
    </source>
</evidence>